<sequence length="158" mass="17915">MSVYYPYYFQSWKVTATRSFGREVRARLLTGVNGRSRSTGPASEWPSMAEEDLSGHEVIPPLTSEGEARELAWEYAERFVFRNYRPSKPPRIEAEEFALVYVPYHVYARQGQPLRKAALVEGFTGAVGKVKDVPEVFEVVAAVKAPATFFTNKEGQFR</sequence>
<comment type="caution">
    <text evidence="1">The sequence shown here is derived from an EMBL/GenBank/DDBJ whole genome shotgun (WGS) entry which is preliminary data.</text>
</comment>
<dbReference type="RefSeq" id="WP_132691554.1">
    <property type="nucleotide sequence ID" value="NZ_SKBU01000016.1"/>
</dbReference>
<evidence type="ECO:0000313" key="1">
    <source>
        <dbReference type="EMBL" id="TCJ16479.1"/>
    </source>
</evidence>
<evidence type="ECO:0000313" key="2">
    <source>
        <dbReference type="Proteomes" id="UP000295244"/>
    </source>
</evidence>
<accession>A0A4R1BGZ4</accession>
<name>A0A4R1BGZ4_9ACTN</name>
<dbReference type="EMBL" id="SKBU01000016">
    <property type="protein sequence ID" value="TCJ16479.1"/>
    <property type="molecule type" value="Genomic_DNA"/>
</dbReference>
<keyword evidence="2" id="KW-1185">Reference proteome</keyword>
<dbReference type="AlphaFoldDB" id="A0A4R1BGZ4"/>
<gene>
    <name evidence="1" type="ORF">E0L93_10195</name>
</gene>
<protein>
    <submittedName>
        <fullName evidence="1">Uncharacterized protein</fullName>
    </submittedName>
</protein>
<dbReference type="OrthoDB" id="2858630at2"/>
<dbReference type="Proteomes" id="UP000295244">
    <property type="component" value="Unassembled WGS sequence"/>
</dbReference>
<organism evidence="1 2">
    <name type="scientific">Rubrobacter taiwanensis</name>
    <dbReference type="NCBI Taxonomy" id="185139"/>
    <lineage>
        <taxon>Bacteria</taxon>
        <taxon>Bacillati</taxon>
        <taxon>Actinomycetota</taxon>
        <taxon>Rubrobacteria</taxon>
        <taxon>Rubrobacterales</taxon>
        <taxon>Rubrobacteraceae</taxon>
        <taxon>Rubrobacter</taxon>
    </lineage>
</organism>
<proteinExistence type="predicted"/>
<reference evidence="1 2" key="1">
    <citation type="submission" date="2019-03" db="EMBL/GenBank/DDBJ databases">
        <title>Whole genome sequence of a novel Rubrobacter taiwanensis strain, isolated from Yellowstone National Park.</title>
        <authorList>
            <person name="Freed S."/>
            <person name="Ramaley R.F."/>
            <person name="Kyndt J.A."/>
        </authorList>
    </citation>
    <scope>NUCLEOTIDE SEQUENCE [LARGE SCALE GENOMIC DNA]</scope>
    <source>
        <strain evidence="1 2">Yellowstone</strain>
    </source>
</reference>